<accession>A0A0N4TLU1</accession>
<feature type="compositionally biased region" description="Acidic residues" evidence="4">
    <location>
        <begin position="81"/>
        <end position="96"/>
    </location>
</feature>
<dbReference type="GO" id="GO:0000122">
    <property type="term" value="P:negative regulation of transcription by RNA polymerase II"/>
    <property type="evidence" value="ECO:0007669"/>
    <property type="project" value="TreeGrafter"/>
</dbReference>
<dbReference type="AlphaFoldDB" id="A0A0N4TLU1"/>
<dbReference type="PANTHER" id="PTHR12687">
    <property type="entry name" value="NUCLEOLAR COMPLEX 2 AND RAD4-RELATED"/>
    <property type="match status" value="1"/>
</dbReference>
<evidence type="ECO:0000313" key="7">
    <source>
        <dbReference type="WBParaSite" id="BPAG_0000937501-mRNA-1"/>
    </source>
</evidence>
<comment type="subcellular location">
    <subcellularLocation>
        <location evidence="1">Nucleus</location>
    </subcellularLocation>
</comment>
<dbReference type="WBParaSite" id="BPAG_0000937501-mRNA-1">
    <property type="protein sequence ID" value="BPAG_0000937501-mRNA-1"/>
    <property type="gene ID" value="BPAG_0000937501"/>
</dbReference>
<evidence type="ECO:0000256" key="3">
    <source>
        <dbReference type="ARBA" id="ARBA00023242"/>
    </source>
</evidence>
<dbReference type="GO" id="GO:0005730">
    <property type="term" value="C:nucleolus"/>
    <property type="evidence" value="ECO:0007669"/>
    <property type="project" value="TreeGrafter"/>
</dbReference>
<dbReference type="Proteomes" id="UP000278627">
    <property type="component" value="Unassembled WGS sequence"/>
</dbReference>
<reference evidence="5 6" key="2">
    <citation type="submission" date="2018-11" db="EMBL/GenBank/DDBJ databases">
        <authorList>
            <consortium name="Pathogen Informatics"/>
        </authorList>
    </citation>
    <scope>NUCLEOTIDE SEQUENCE [LARGE SCALE GENOMIC DNA]</scope>
</reference>
<feature type="region of interest" description="Disordered" evidence="4">
    <location>
        <begin position="1"/>
        <end position="35"/>
    </location>
</feature>
<dbReference type="GO" id="GO:0030691">
    <property type="term" value="C:Noc2p-Noc3p complex"/>
    <property type="evidence" value="ECO:0007669"/>
    <property type="project" value="TreeGrafter"/>
</dbReference>
<dbReference type="Pfam" id="PF03715">
    <property type="entry name" value="Noc2"/>
    <property type="match status" value="1"/>
</dbReference>
<evidence type="ECO:0000256" key="2">
    <source>
        <dbReference type="ARBA" id="ARBA00005907"/>
    </source>
</evidence>
<keyword evidence="6" id="KW-1185">Reference proteome</keyword>
<dbReference type="SUPFAM" id="SSF48371">
    <property type="entry name" value="ARM repeat"/>
    <property type="match status" value="1"/>
</dbReference>
<proteinExistence type="inferred from homology"/>
<comment type="similarity">
    <text evidence="2">Belongs to the NOC2 family.</text>
</comment>
<dbReference type="GO" id="GO:0042393">
    <property type="term" value="F:histone binding"/>
    <property type="evidence" value="ECO:0007669"/>
    <property type="project" value="TreeGrafter"/>
</dbReference>
<dbReference type="GO" id="GO:0005654">
    <property type="term" value="C:nucleoplasm"/>
    <property type="evidence" value="ECO:0007669"/>
    <property type="project" value="TreeGrafter"/>
</dbReference>
<dbReference type="GO" id="GO:0003714">
    <property type="term" value="F:transcription corepressor activity"/>
    <property type="evidence" value="ECO:0007669"/>
    <property type="project" value="TreeGrafter"/>
</dbReference>
<evidence type="ECO:0000313" key="5">
    <source>
        <dbReference type="EMBL" id="VDN90523.1"/>
    </source>
</evidence>
<name>A0A0N4TLU1_BRUPA</name>
<dbReference type="InterPro" id="IPR016024">
    <property type="entry name" value="ARM-type_fold"/>
</dbReference>
<dbReference type="PANTHER" id="PTHR12687:SF4">
    <property type="entry name" value="NUCLEOLAR COMPLEX PROTEIN 2 HOMOLOG"/>
    <property type="match status" value="1"/>
</dbReference>
<gene>
    <name evidence="5" type="ORF">BPAG_LOCUS9337</name>
</gene>
<evidence type="ECO:0000256" key="4">
    <source>
        <dbReference type="SAM" id="MobiDB-lite"/>
    </source>
</evidence>
<dbReference type="GO" id="GO:0030690">
    <property type="term" value="C:Noc1p-Noc2p complex"/>
    <property type="evidence" value="ECO:0007669"/>
    <property type="project" value="TreeGrafter"/>
</dbReference>
<dbReference type="GO" id="GO:0042273">
    <property type="term" value="P:ribosomal large subunit biogenesis"/>
    <property type="evidence" value="ECO:0007669"/>
    <property type="project" value="TreeGrafter"/>
</dbReference>
<feature type="region of interest" description="Disordered" evidence="4">
    <location>
        <begin position="78"/>
        <end position="104"/>
    </location>
</feature>
<organism evidence="7">
    <name type="scientific">Brugia pahangi</name>
    <name type="common">Filarial nematode worm</name>
    <dbReference type="NCBI Taxonomy" id="6280"/>
    <lineage>
        <taxon>Eukaryota</taxon>
        <taxon>Metazoa</taxon>
        <taxon>Ecdysozoa</taxon>
        <taxon>Nematoda</taxon>
        <taxon>Chromadorea</taxon>
        <taxon>Rhabditida</taxon>
        <taxon>Spirurina</taxon>
        <taxon>Spiruromorpha</taxon>
        <taxon>Filarioidea</taxon>
        <taxon>Onchocercidae</taxon>
        <taxon>Brugia</taxon>
    </lineage>
</organism>
<dbReference type="STRING" id="6280.A0A0N4TLU1"/>
<keyword evidence="3" id="KW-0539">Nucleus</keyword>
<evidence type="ECO:0000256" key="1">
    <source>
        <dbReference type="ARBA" id="ARBA00004123"/>
    </source>
</evidence>
<protein>
    <submittedName>
        <fullName evidence="7">Nucleolar complex protein 2 homolog</fullName>
    </submittedName>
</protein>
<dbReference type="InterPro" id="IPR005343">
    <property type="entry name" value="Noc2"/>
</dbReference>
<evidence type="ECO:0000313" key="6">
    <source>
        <dbReference type="Proteomes" id="UP000278627"/>
    </source>
</evidence>
<sequence>MTNVSNVKAQKRQRNATFQTCSKRRKKLENNETDVDSAFDDTEDLTLSNHKKQLGELAEKDPEFFKFLKEQESDLLHFEESDSDVEEDPQYEEVDGKDESLKGDENLRRDFSGRKIIDLDFVTNLQNSLLQKDQLELSVIHRMVAAFTACVARVGADIEPPSYVINDSDIFESIVRLCFTYVGKFLLTLIGYTKTESDDKKSDSKLKKVGKYTKKQYQCWKKYGNLIKRYLHALLQFLNEIQTSSVTVCTLRAITDLLELYIHFPKLTRSFTRTVVKIWSRRTDECRIAAFLALAKLIRIHKTSFPALIKRCYLEYVMNVRDVKEESWPLIVLMQKSFAELCVTCPEIAYQYAFVYIRQTAIHLRNAMIAKRKDLIQTIYNWQFMQCLYLWSQVIAKAYRHISSKKEDVAGIMELDYPLCQITISTMKLFPSLKYFPLRLHCLRILLIIQQNCHTYIPTLSLAVELLSDALLILKKKPAKEKGMQKSIDIRCVLKVSSAHIDDAGFRRAALEELFRIHLEAAHIVQQSCAFADIVIPITHEIKSFVKNCRNTDFSRLFKSLETKLQEQSAYARGILNSSDIDLTNEALMKHLERRFQAPDAPLTKFYDSWQKAWKLREDALNSMDKKTVQQTKPVQRSDRLNLEQNTTAAVKTKSTVVVKASKVDVSDVQTFKNQNFFQIKKNNMKRAKRKSEEIVVTPKGDEDVLEDLMLSDGED</sequence>
<reference evidence="7" key="1">
    <citation type="submission" date="2017-02" db="UniProtKB">
        <authorList>
            <consortium name="WormBaseParasite"/>
        </authorList>
    </citation>
    <scope>IDENTIFICATION</scope>
</reference>
<dbReference type="EMBL" id="UZAD01013153">
    <property type="protein sequence ID" value="VDN90523.1"/>
    <property type="molecule type" value="Genomic_DNA"/>
</dbReference>